<dbReference type="PANTHER" id="PTHR47396">
    <property type="entry name" value="TYPE I RESTRICTION ENZYME ECOKI R PROTEIN"/>
    <property type="match status" value="1"/>
</dbReference>
<dbReference type="InterPro" id="IPR001650">
    <property type="entry name" value="Helicase_C-like"/>
</dbReference>
<evidence type="ECO:0000313" key="6">
    <source>
        <dbReference type="Proteomes" id="UP000221860"/>
    </source>
</evidence>
<dbReference type="SMART" id="SM00490">
    <property type="entry name" value="HELICc"/>
    <property type="match status" value="1"/>
</dbReference>
<dbReference type="PROSITE" id="PS00092">
    <property type="entry name" value="N6_MTASE"/>
    <property type="match status" value="1"/>
</dbReference>
<dbReference type="SMART" id="SM00487">
    <property type="entry name" value="DEXDc"/>
    <property type="match status" value="1"/>
</dbReference>
<dbReference type="SUPFAM" id="SSF52980">
    <property type="entry name" value="Restriction endonuclease-like"/>
    <property type="match status" value="1"/>
</dbReference>
<dbReference type="GO" id="GO:0016787">
    <property type="term" value="F:hydrolase activity"/>
    <property type="evidence" value="ECO:0007669"/>
    <property type="project" value="InterPro"/>
</dbReference>
<dbReference type="InterPro" id="IPR029063">
    <property type="entry name" value="SAM-dependent_MTases_sf"/>
</dbReference>
<dbReference type="InterPro" id="IPR050742">
    <property type="entry name" value="Helicase_Restrict-Modif_Enz"/>
</dbReference>
<evidence type="ECO:0000313" key="5">
    <source>
        <dbReference type="EMBL" id="PHP29598.1"/>
    </source>
</evidence>
<dbReference type="CDD" id="cd17926">
    <property type="entry name" value="DEXHc_RE"/>
    <property type="match status" value="1"/>
</dbReference>
<evidence type="ECO:0000256" key="3">
    <source>
        <dbReference type="SAM" id="MobiDB-lite"/>
    </source>
</evidence>
<keyword evidence="2" id="KW-0680">Restriction system</keyword>
<dbReference type="GO" id="GO:0005829">
    <property type="term" value="C:cytosol"/>
    <property type="evidence" value="ECO:0007669"/>
    <property type="project" value="TreeGrafter"/>
</dbReference>
<dbReference type="Pfam" id="PF13156">
    <property type="entry name" value="Mrr_cat_2"/>
    <property type="match status" value="1"/>
</dbReference>
<dbReference type="SUPFAM" id="SSF52540">
    <property type="entry name" value="P-loop containing nucleoside triphosphate hydrolases"/>
    <property type="match status" value="1"/>
</dbReference>
<sequence length="1641" mass="183717">MHALDQLLQSYREAAVTEREKGTYFERLACAYLRADPVQVEEYSEVWSWADWAAENDWNGRDVGIDLVAKLRNEEGFAAIQCKFYSARHRIQKADIDSFISASGRSPFVRRVVIDTTEVPWGANAEEMIVGQSIPVVRLSLSHLRDSQIDWTIFGVRGEAVLSAKKTLRPHQIEALEAVRAGLSDADRGKLIMACGTGKTFTSLKIAEDLVGKGGRVLFMVPSLALMSQTVREWTNDTETPLRSFAVCSDAQVGKRRVSNDDAAEIDAHDLAFPATTNPEKLVARAGEQDPERMTVVFSTYQSIGVLDAAQKAGLPAFDLIICDEAHRTTGATLTGEEESNFVRIHDDAFVAGRKRLYMTATPRIFGDAVKTRADEEAAVLASMDDESLYGQTLLHKGFGWAVQQGLLTDYKVIVLAMDEGLVSASVQKRLADENTELDLDDATKIIGCYKALTKQDLKQDISFDAQPMKRALAFCKSIGASKLVRDEFANVVAEYTGDEALIDEDAPSSPDRLDIEIEHVDGTFNAKSRNQLLDWLKADAEGNTARILTNARCLSEGVDVPALDAIMFLHPRKSLIDVVQSVGRVMRRAEGKKMGYVILPVGVPAGVEPEEALRDNERYRVVWQILNALRAHDERFDGTINQASLGQDVSDRIQIVGVTRESEELRSITHEVSELPTRKAQPQSGLGRGSDGGDAVATAPSAEQYELFVDEFSKAIMAKIVKKCGTRDYWEDWATNIAEIAQRHISRIAGMLEESGTEAREAFDGFLAELRDDLNDSISEQDAIEMLAQHLITRPVFKALFAGHAFTDQNPVSRAMQQVLDVLDENRIDKETKDLEKFYESVRNRAHGITDPQAKQRLIVELYDKFFRNAFPRTTEKLGIVYTPVEIVDFILHSVNEMLQEHFGQTLGSRGVHIMDPFTGTGTFITRLLQSGLIAPDELEHKYRHEIHANEIVLLAYYIAAINIEAVYQGEDKKNDYVPFGGICLTDTFQMYEGRDELALYMPDNSERRTRQRDLDIRVIVGNPPYSSGQNSANDNNANVGYPVLDARLRDTYAARSTATNKNALYDSYIRAIRWASDRIGDAGIVAFVTNAGWVDGNAADGMRACLAEEFTDLYVFHLRGNQRTSGERSRKEGGKIFGSGSRAPIAISVFVKNPDAVEHGRIFFHDIGDYLDQKQKLAVIRDFGAVGGISKANGWEQVTPDDQNDWLNQRDASFDAFMKIGDKKNKSEFVVFETYSSGVKTQRDAWCYNFSLSRLERQIGGMLDFYNDELARVSKTSGDPVAKLNADPRKISWSANLKADIAKGRRREFSEGVAIPSIYRPFDKEWLYYGRSLNERVYLMPSMFPDENQPNRVIGMSGPGFRGSFSVLMADTVPALHAADRDGAQCFPLYLYDQQGEEPGGLFEGQYSSLQRRDAITDAGLAHFQAAYPDKEISKEDIFYYVYGLLHSPDYRDRYADNLTKELPRIPAVKTYADFRAFSDSGRRLGDLHVNYETVEPYPVTYKQGTPALWKIDDPKKFYRVTKMKFGGNARDKDKTKVIYNANITMTDIPLEAYDYVVNGKPALEWVMERQVVKTDKASGIVNDANDYANETMNNPAYPLELFQRVITVSLETMKIVRGLPKLELQDQSKGKIAEEVFA</sequence>
<dbReference type="PRINTS" id="PR00507">
    <property type="entry name" value="N12N6MTFRASE"/>
</dbReference>
<dbReference type="InterPro" id="IPR053980">
    <property type="entry name" value="ISP_coupler"/>
</dbReference>
<dbReference type="InterPro" id="IPR011335">
    <property type="entry name" value="Restrct_endonuc-II-like"/>
</dbReference>
<dbReference type="GO" id="GO:0005524">
    <property type="term" value="F:ATP binding"/>
    <property type="evidence" value="ECO:0007669"/>
    <property type="project" value="InterPro"/>
</dbReference>
<evidence type="ECO:0000256" key="1">
    <source>
        <dbReference type="ARBA" id="ARBA00006594"/>
    </source>
</evidence>
<dbReference type="GO" id="GO:0008170">
    <property type="term" value="F:N-methyltransferase activity"/>
    <property type="evidence" value="ECO:0007669"/>
    <property type="project" value="InterPro"/>
</dbReference>
<dbReference type="Gene3D" id="3.40.50.150">
    <property type="entry name" value="Vaccinia Virus protein VP39"/>
    <property type="match status" value="1"/>
</dbReference>
<accession>A0A2G1MLG6</accession>
<evidence type="ECO:0000256" key="2">
    <source>
        <dbReference type="ARBA" id="ARBA00022747"/>
    </source>
</evidence>
<dbReference type="EMBL" id="NQWH01000001">
    <property type="protein sequence ID" value="PHP29598.1"/>
    <property type="molecule type" value="Genomic_DNA"/>
</dbReference>
<dbReference type="InterPro" id="IPR039442">
    <property type="entry name" value="Mrr-like_dom"/>
</dbReference>
<name>A0A2G1MLG6_9RHOB</name>
<dbReference type="InterPro" id="IPR003356">
    <property type="entry name" value="DNA_methylase_A-5"/>
</dbReference>
<dbReference type="Proteomes" id="UP000221860">
    <property type="component" value="Unassembled WGS sequence"/>
</dbReference>
<dbReference type="InterPro" id="IPR002052">
    <property type="entry name" value="DNA_methylase_N6_adenine_CS"/>
</dbReference>
<protein>
    <submittedName>
        <fullName evidence="5">Damage-inducible protein</fullName>
    </submittedName>
</protein>
<dbReference type="OrthoDB" id="9803459at2"/>
<evidence type="ECO:0000259" key="4">
    <source>
        <dbReference type="PROSITE" id="PS51192"/>
    </source>
</evidence>
<comment type="similarity">
    <text evidence="1">Belongs to the N(4)/N(6)-methyltransferase family.</text>
</comment>
<dbReference type="GO" id="GO:0003677">
    <property type="term" value="F:DNA binding"/>
    <property type="evidence" value="ECO:0007669"/>
    <property type="project" value="InterPro"/>
</dbReference>
<dbReference type="Pfam" id="PF02384">
    <property type="entry name" value="N6_Mtase"/>
    <property type="match status" value="1"/>
</dbReference>
<dbReference type="Pfam" id="PF04851">
    <property type="entry name" value="ResIII"/>
    <property type="match status" value="1"/>
</dbReference>
<dbReference type="SUPFAM" id="SSF53335">
    <property type="entry name" value="S-adenosyl-L-methionine-dependent methyltransferases"/>
    <property type="match status" value="1"/>
</dbReference>
<dbReference type="PANTHER" id="PTHR47396:SF1">
    <property type="entry name" value="ATP-DEPENDENT HELICASE IRC3-RELATED"/>
    <property type="match status" value="1"/>
</dbReference>
<reference evidence="5 6" key="1">
    <citation type="submission" date="2017-08" db="EMBL/GenBank/DDBJ databases">
        <title>Draft Genome Sequence of Loktanella cinnabarina Strain XM1, Isolated from Coastal Surface Water.</title>
        <authorList>
            <person name="Ma R."/>
            <person name="Wang J."/>
            <person name="Wang Q."/>
            <person name="Ma Z."/>
            <person name="Li J."/>
            <person name="Chen L."/>
        </authorList>
    </citation>
    <scope>NUCLEOTIDE SEQUENCE [LARGE SCALE GENOMIC DNA]</scope>
    <source>
        <strain evidence="5 6">XM1</strain>
    </source>
</reference>
<dbReference type="Pfam" id="PF22240">
    <property type="entry name" value="ISP_coupler"/>
    <property type="match status" value="1"/>
</dbReference>
<dbReference type="GO" id="GO:0032259">
    <property type="term" value="P:methylation"/>
    <property type="evidence" value="ECO:0007669"/>
    <property type="project" value="InterPro"/>
</dbReference>
<feature type="domain" description="Helicase ATP-binding" evidence="4">
    <location>
        <begin position="180"/>
        <end position="363"/>
    </location>
</feature>
<dbReference type="InterPro" id="IPR027417">
    <property type="entry name" value="P-loop_NTPase"/>
</dbReference>
<keyword evidence="6" id="KW-1185">Reference proteome</keyword>
<proteinExistence type="inferred from homology"/>
<dbReference type="CDD" id="cd22333">
    <property type="entry name" value="LlaBIII_nuclease-like"/>
    <property type="match status" value="1"/>
</dbReference>
<feature type="region of interest" description="Disordered" evidence="3">
    <location>
        <begin position="676"/>
        <end position="697"/>
    </location>
</feature>
<dbReference type="Pfam" id="PF00271">
    <property type="entry name" value="Helicase_C"/>
    <property type="match status" value="1"/>
</dbReference>
<gene>
    <name evidence="5" type="ORF">CJ301_00340</name>
</gene>
<comment type="caution">
    <text evidence="5">The sequence shown here is derived from an EMBL/GenBank/DDBJ whole genome shotgun (WGS) entry which is preliminary data.</text>
</comment>
<dbReference type="InterPro" id="IPR006935">
    <property type="entry name" value="Helicase/UvrB_N"/>
</dbReference>
<organism evidence="5 6">
    <name type="scientific">Limimaricola cinnabarinus</name>
    <dbReference type="NCBI Taxonomy" id="1125964"/>
    <lineage>
        <taxon>Bacteria</taxon>
        <taxon>Pseudomonadati</taxon>
        <taxon>Pseudomonadota</taxon>
        <taxon>Alphaproteobacteria</taxon>
        <taxon>Rhodobacterales</taxon>
        <taxon>Paracoccaceae</taxon>
        <taxon>Limimaricola</taxon>
    </lineage>
</organism>
<dbReference type="PROSITE" id="PS51192">
    <property type="entry name" value="HELICASE_ATP_BIND_1"/>
    <property type="match status" value="1"/>
</dbReference>
<dbReference type="GO" id="GO:0009307">
    <property type="term" value="P:DNA restriction-modification system"/>
    <property type="evidence" value="ECO:0007669"/>
    <property type="project" value="UniProtKB-KW"/>
</dbReference>
<dbReference type="InterPro" id="IPR041635">
    <property type="entry name" value="Type_ISP_LLaBIII_C"/>
</dbReference>
<dbReference type="Gene3D" id="3.40.50.300">
    <property type="entry name" value="P-loop containing nucleotide triphosphate hydrolases"/>
    <property type="match status" value="2"/>
</dbReference>
<dbReference type="REBASE" id="241627">
    <property type="entry name" value="LciXM1ORF340P"/>
</dbReference>
<dbReference type="RefSeq" id="WP_099273084.1">
    <property type="nucleotide sequence ID" value="NZ_KZ304951.1"/>
</dbReference>
<dbReference type="InterPro" id="IPR014001">
    <property type="entry name" value="Helicase_ATP-bd"/>
</dbReference>
<dbReference type="Pfam" id="PF18135">
    <property type="entry name" value="Type_ISP_C"/>
    <property type="match status" value="1"/>
</dbReference>